<dbReference type="Proteomes" id="UP001232117">
    <property type="component" value="Chromosome"/>
</dbReference>
<keyword evidence="1" id="KW-1133">Transmembrane helix</keyword>
<keyword evidence="1" id="KW-0472">Membrane</keyword>
<accession>A0ABY8N6F0</accession>
<sequence length="136" mass="15614">MNFQLLPNPKHKTAVLIWAAIIILSYFAHRFAFEWIGIRHDAFSYSLLSLYLFFGLFSVAILLTVFRVSARNFDLVGMSFLIITTLKMVAFFVFVHPILKSISSTAPIEKINFFGMFIVFLSIETIVTIVILNEKQ</sequence>
<evidence type="ECO:0000313" key="2">
    <source>
        <dbReference type="EMBL" id="WGK95222.1"/>
    </source>
</evidence>
<dbReference type="RefSeq" id="WP_280158090.1">
    <property type="nucleotide sequence ID" value="NZ_CP092332.1"/>
</dbReference>
<feature type="transmembrane region" description="Helical" evidence="1">
    <location>
        <begin position="15"/>
        <end position="33"/>
    </location>
</feature>
<protein>
    <submittedName>
        <fullName evidence="2">Uncharacterized protein</fullName>
    </submittedName>
</protein>
<organism evidence="2 3">
    <name type="scientific">Flavobacterium keumense</name>
    <dbReference type="NCBI Taxonomy" id="1306518"/>
    <lineage>
        <taxon>Bacteria</taxon>
        <taxon>Pseudomonadati</taxon>
        <taxon>Bacteroidota</taxon>
        <taxon>Flavobacteriia</taxon>
        <taxon>Flavobacteriales</taxon>
        <taxon>Flavobacteriaceae</taxon>
        <taxon>Flavobacterium</taxon>
    </lineage>
</organism>
<proteinExistence type="predicted"/>
<feature type="transmembrane region" description="Helical" evidence="1">
    <location>
        <begin position="78"/>
        <end position="99"/>
    </location>
</feature>
<reference evidence="2 3" key="1">
    <citation type="submission" date="2023-06" db="EMBL/GenBank/DDBJ databases">
        <title>Complete Genome Sequence of Flavobacterium keumense K3R-10.</title>
        <authorList>
            <person name="Jeong H."/>
            <person name="Jhang S.Y."/>
            <person name="Kim J.N."/>
        </authorList>
    </citation>
    <scope>NUCLEOTIDE SEQUENCE [LARGE SCALE GENOMIC DNA]</scope>
    <source>
        <strain evidence="2 3">K3R-10</strain>
    </source>
</reference>
<dbReference type="EMBL" id="CP092332">
    <property type="protein sequence ID" value="WGK95222.1"/>
    <property type="molecule type" value="Genomic_DNA"/>
</dbReference>
<name>A0ABY8N6F0_9FLAO</name>
<feature type="transmembrane region" description="Helical" evidence="1">
    <location>
        <begin position="45"/>
        <end position="66"/>
    </location>
</feature>
<gene>
    <name evidence="2" type="ORF">MG292_03035</name>
</gene>
<evidence type="ECO:0000256" key="1">
    <source>
        <dbReference type="SAM" id="Phobius"/>
    </source>
</evidence>
<keyword evidence="3" id="KW-1185">Reference proteome</keyword>
<evidence type="ECO:0000313" key="3">
    <source>
        <dbReference type="Proteomes" id="UP001232117"/>
    </source>
</evidence>
<keyword evidence="1" id="KW-0812">Transmembrane</keyword>
<feature type="transmembrane region" description="Helical" evidence="1">
    <location>
        <begin position="111"/>
        <end position="132"/>
    </location>
</feature>